<gene>
    <name evidence="1" type="ORF">FNV43_RR24763</name>
</gene>
<keyword evidence="2" id="KW-1185">Reference proteome</keyword>
<accession>A0A8K0GTH3</accession>
<protein>
    <submittedName>
        <fullName evidence="1">Uncharacterized protein</fullName>
    </submittedName>
</protein>
<name>A0A8K0GTH3_9ROSA</name>
<proteinExistence type="predicted"/>
<evidence type="ECO:0000313" key="1">
    <source>
        <dbReference type="EMBL" id="KAF3433660.1"/>
    </source>
</evidence>
<dbReference type="Proteomes" id="UP000796880">
    <property type="component" value="Unassembled WGS sequence"/>
</dbReference>
<organism evidence="1 2">
    <name type="scientific">Rhamnella rubrinervis</name>
    <dbReference type="NCBI Taxonomy" id="2594499"/>
    <lineage>
        <taxon>Eukaryota</taxon>
        <taxon>Viridiplantae</taxon>
        <taxon>Streptophyta</taxon>
        <taxon>Embryophyta</taxon>
        <taxon>Tracheophyta</taxon>
        <taxon>Spermatophyta</taxon>
        <taxon>Magnoliopsida</taxon>
        <taxon>eudicotyledons</taxon>
        <taxon>Gunneridae</taxon>
        <taxon>Pentapetalae</taxon>
        <taxon>rosids</taxon>
        <taxon>fabids</taxon>
        <taxon>Rosales</taxon>
        <taxon>Rhamnaceae</taxon>
        <taxon>rhamnoid group</taxon>
        <taxon>Rhamneae</taxon>
        <taxon>Rhamnella</taxon>
    </lineage>
</organism>
<reference evidence="1" key="1">
    <citation type="submission" date="2020-03" db="EMBL/GenBank/DDBJ databases">
        <title>A high-quality chromosome-level genome assembly of a woody plant with both climbing and erect habits, Rhamnella rubrinervis.</title>
        <authorList>
            <person name="Lu Z."/>
            <person name="Yang Y."/>
            <person name="Zhu X."/>
            <person name="Sun Y."/>
        </authorList>
    </citation>
    <scope>NUCLEOTIDE SEQUENCE</scope>
    <source>
        <strain evidence="1">BYM</strain>
        <tissue evidence="1">Leaf</tissue>
    </source>
</reference>
<dbReference type="AlphaFoldDB" id="A0A8K0GTH3"/>
<sequence length="279" mass="31287">MKRHRHMERCHVDILDAFLGVVPPGSLYFKLSRNQKSPMLGWLHDFGSSRQGKLILGEISLNLRSFHLEEVCPQPRESLTCGRKSLIQEKLDLRMKVLDQERAQPGEFFDLGKARLREDVPRPRDDSTWRGRSLTQGGLDPGRRFLDLGRCTEGSQSQIGRRSFCGARKSQGECTIPSWLQFSKKVHPHLECVDVVDGVFVASVDRNIGHFDIRWEGCCHDLLAEGAARCPGTYLPFLGPPPSSVPADNPTDMAGRRLIGRCRVDIPDAFVGVVDNIST</sequence>
<evidence type="ECO:0000313" key="2">
    <source>
        <dbReference type="Proteomes" id="UP000796880"/>
    </source>
</evidence>
<dbReference type="EMBL" id="VOIH02000011">
    <property type="protein sequence ID" value="KAF3433660.1"/>
    <property type="molecule type" value="Genomic_DNA"/>
</dbReference>
<comment type="caution">
    <text evidence="1">The sequence shown here is derived from an EMBL/GenBank/DDBJ whole genome shotgun (WGS) entry which is preliminary data.</text>
</comment>